<evidence type="ECO:0000313" key="1">
    <source>
        <dbReference type="EMBL" id="MBM6699775.1"/>
    </source>
</evidence>
<name>A0A938WVT4_9BIFI</name>
<dbReference type="EMBL" id="JACLYU010000008">
    <property type="protein sequence ID" value="MBM6699775.1"/>
    <property type="molecule type" value="Genomic_DNA"/>
</dbReference>
<accession>A0A938WVT4</accession>
<dbReference type="AlphaFoldDB" id="A0A938WVT4"/>
<protein>
    <recommendedName>
        <fullName evidence="3">CTP synthase</fullName>
    </recommendedName>
</protein>
<proteinExistence type="predicted"/>
<sequence length="317" mass="35383">MRTHHALESLLDEAEQNQRLAHGAPMPLQKALQRRLLAGEVTRPYPNLYARTAYWKALNPRERAMCIARSLAQLHPRWAFGGLVAATAHGLEHQWGLHTDQPIMVISRRHGGVRSDARILRIAAPHEPIVTADGLRVTTMARTVVDCGLLLPFRSALPIMNSALANGVSLNDLFAVCGRMHRDCLPILRLTRYADPRCENGGESLALGTIVELGYMAPLAQMAFVDPETGQRYRVDFAWRLPDGRIIAGELDGRRKYVDVDMTKGRDVDAVVAAERQRQQGLARAGVSDIVRFTFRDAFDRIPLDAKLREHGVPRAR</sequence>
<keyword evidence="2" id="KW-1185">Reference proteome</keyword>
<dbReference type="Proteomes" id="UP000718821">
    <property type="component" value="Unassembled WGS sequence"/>
</dbReference>
<comment type="caution">
    <text evidence="1">The sequence shown here is derived from an EMBL/GenBank/DDBJ whole genome shotgun (WGS) entry which is preliminary data.</text>
</comment>
<organism evidence="1 2">
    <name type="scientific">Bifidobacterium pullorum subsp. saeculare</name>
    <dbReference type="NCBI Taxonomy" id="78257"/>
    <lineage>
        <taxon>Bacteria</taxon>
        <taxon>Bacillati</taxon>
        <taxon>Actinomycetota</taxon>
        <taxon>Actinomycetes</taxon>
        <taxon>Bifidobacteriales</taxon>
        <taxon>Bifidobacteriaceae</taxon>
        <taxon>Bifidobacterium</taxon>
    </lineage>
</organism>
<evidence type="ECO:0008006" key="3">
    <source>
        <dbReference type="Google" id="ProtNLM"/>
    </source>
</evidence>
<gene>
    <name evidence="1" type="ORF">H7U32_05485</name>
</gene>
<reference evidence="1" key="2">
    <citation type="journal article" date="2021" name="Sci. Rep.">
        <title>The distribution of antibiotic resistance genes in chicken gut microbiota commensals.</title>
        <authorList>
            <person name="Juricova H."/>
            <person name="Matiasovicova J."/>
            <person name="Kubasova T."/>
            <person name="Cejkova D."/>
            <person name="Rychlik I."/>
        </authorList>
    </citation>
    <scope>NUCLEOTIDE SEQUENCE</scope>
    <source>
        <strain evidence="1">An836</strain>
    </source>
</reference>
<evidence type="ECO:0000313" key="2">
    <source>
        <dbReference type="Proteomes" id="UP000718821"/>
    </source>
</evidence>
<reference evidence="1" key="1">
    <citation type="submission" date="2020-08" db="EMBL/GenBank/DDBJ databases">
        <authorList>
            <person name="Cejkova D."/>
            <person name="Kubasova T."/>
            <person name="Jahodarova E."/>
            <person name="Rychlik I."/>
        </authorList>
    </citation>
    <scope>NUCLEOTIDE SEQUENCE</scope>
    <source>
        <strain evidence="1">An836</strain>
    </source>
</reference>